<dbReference type="EMBL" id="JABANO010007788">
    <property type="protein sequence ID" value="KAF4749571.1"/>
    <property type="molecule type" value="Genomic_DNA"/>
</dbReference>
<protein>
    <recommendedName>
        <fullName evidence="4">Secreted protein</fullName>
    </recommendedName>
</protein>
<keyword evidence="3" id="KW-1185">Reference proteome</keyword>
<evidence type="ECO:0000313" key="3">
    <source>
        <dbReference type="Proteomes" id="UP000553632"/>
    </source>
</evidence>
<evidence type="ECO:0008006" key="4">
    <source>
        <dbReference type="Google" id="ProtNLM"/>
    </source>
</evidence>
<organism evidence="2 3">
    <name type="scientific">Perkinsus olseni</name>
    <name type="common">Perkinsus atlanticus</name>
    <dbReference type="NCBI Taxonomy" id="32597"/>
    <lineage>
        <taxon>Eukaryota</taxon>
        <taxon>Sar</taxon>
        <taxon>Alveolata</taxon>
        <taxon>Perkinsozoa</taxon>
        <taxon>Perkinsea</taxon>
        <taxon>Perkinsida</taxon>
        <taxon>Perkinsidae</taxon>
        <taxon>Perkinsus</taxon>
    </lineage>
</organism>
<dbReference type="AlphaFoldDB" id="A0A7J6TY88"/>
<name>A0A7J6TY88_PEROL</name>
<feature type="chain" id="PRO_5029836997" description="Secreted protein" evidence="1">
    <location>
        <begin position="23"/>
        <end position="98"/>
    </location>
</feature>
<sequence length="98" mass="11002">MRRLSFTFGLLLSLQRYDEVLGSSMKKAANSLRKSLGRSIGRSLRSLRSRTRSKAQAVEPEPDTCAASYTINSTAGPNSYYLQLTSDRTRIEMFQFGT</sequence>
<accession>A0A7J6TY88</accession>
<comment type="caution">
    <text evidence="2">The sequence shown here is derived from an EMBL/GenBank/DDBJ whole genome shotgun (WGS) entry which is preliminary data.</text>
</comment>
<proteinExistence type="predicted"/>
<reference evidence="2 3" key="1">
    <citation type="submission" date="2020-04" db="EMBL/GenBank/DDBJ databases">
        <title>Perkinsus olseni comparative genomics.</title>
        <authorList>
            <person name="Bogema D.R."/>
        </authorList>
    </citation>
    <scope>NUCLEOTIDE SEQUENCE [LARGE SCALE GENOMIC DNA]</scope>
    <source>
        <strain evidence="2 3">ATCC PRA-207</strain>
    </source>
</reference>
<evidence type="ECO:0000256" key="1">
    <source>
        <dbReference type="SAM" id="SignalP"/>
    </source>
</evidence>
<evidence type="ECO:0000313" key="2">
    <source>
        <dbReference type="EMBL" id="KAF4749571.1"/>
    </source>
</evidence>
<feature type="signal peptide" evidence="1">
    <location>
        <begin position="1"/>
        <end position="22"/>
    </location>
</feature>
<gene>
    <name evidence="2" type="ORF">FOZ63_011445</name>
</gene>
<keyword evidence="1" id="KW-0732">Signal</keyword>
<dbReference type="Proteomes" id="UP000553632">
    <property type="component" value="Unassembled WGS sequence"/>
</dbReference>